<evidence type="ECO:0000256" key="6">
    <source>
        <dbReference type="ARBA" id="ARBA00015623"/>
    </source>
</evidence>
<keyword evidence="14 20" id="KW-0472">Membrane</keyword>
<evidence type="ECO:0000256" key="5">
    <source>
        <dbReference type="ARBA" id="ARBA00013195"/>
    </source>
</evidence>
<evidence type="ECO:0000256" key="3">
    <source>
        <dbReference type="ARBA" id="ARBA00004429"/>
    </source>
</evidence>
<feature type="transmembrane region" description="Helical" evidence="21">
    <location>
        <begin position="21"/>
        <end position="39"/>
    </location>
</feature>
<comment type="function">
    <text evidence="19 20">Condenses choline with CDP-diglyceride to produce phosphatidylcholine and CMP.</text>
</comment>
<keyword evidence="17 20" id="KW-1208">Phospholipid metabolism</keyword>
<evidence type="ECO:0000256" key="2">
    <source>
        <dbReference type="ARBA" id="ARBA00001936"/>
    </source>
</evidence>
<keyword evidence="16 20" id="KW-0464">Manganese</keyword>
<organism evidence="22 23">
    <name type="scientific">Bradyrhizobium erythrophlei</name>
    <dbReference type="NCBI Taxonomy" id="1437360"/>
    <lineage>
        <taxon>Bacteria</taxon>
        <taxon>Pseudomonadati</taxon>
        <taxon>Pseudomonadota</taxon>
        <taxon>Alphaproteobacteria</taxon>
        <taxon>Hyphomicrobiales</taxon>
        <taxon>Nitrobacteraceae</taxon>
        <taxon>Bradyrhizobium</taxon>
    </lineage>
</organism>
<dbReference type="InterPro" id="IPR026027">
    <property type="entry name" value="PcS"/>
</dbReference>
<comment type="similarity">
    <text evidence="4 20">Belongs to the CDP-alcohol phosphatidyltransferase class-I family.</text>
</comment>
<evidence type="ECO:0000256" key="14">
    <source>
        <dbReference type="ARBA" id="ARBA00023136"/>
    </source>
</evidence>
<evidence type="ECO:0000256" key="18">
    <source>
        <dbReference type="ARBA" id="ARBA00033321"/>
    </source>
</evidence>
<feature type="transmembrane region" description="Helical" evidence="21">
    <location>
        <begin position="161"/>
        <end position="179"/>
    </location>
</feature>
<protein>
    <recommendedName>
        <fullName evidence="6 20">Phosphatidylcholine synthase</fullName>
        <shortName evidence="20">PC synthase</shortName>
        <shortName evidence="20">PCS</shortName>
        <ecNumber evidence="5 20">2.7.8.24</ecNumber>
    </recommendedName>
    <alternativeName>
        <fullName evidence="18 20">CDP-diglyceride-choline O-phosphatidyltransferase</fullName>
    </alternativeName>
</protein>
<dbReference type="EC" id="2.7.8.24" evidence="5 20"/>
<keyword evidence="10 20" id="KW-0808">Transferase</keyword>
<comment type="cofactor">
    <cofactor evidence="2 20">
        <name>Mn(2+)</name>
        <dbReference type="ChEBI" id="CHEBI:29035"/>
    </cofactor>
</comment>
<dbReference type="Pfam" id="PF01066">
    <property type="entry name" value="CDP-OH_P_transf"/>
    <property type="match status" value="1"/>
</dbReference>
<evidence type="ECO:0000256" key="16">
    <source>
        <dbReference type="ARBA" id="ARBA00023211"/>
    </source>
</evidence>
<evidence type="ECO:0000256" key="13">
    <source>
        <dbReference type="ARBA" id="ARBA00023098"/>
    </source>
</evidence>
<proteinExistence type="inferred from homology"/>
<dbReference type="Gene3D" id="1.20.120.1760">
    <property type="match status" value="1"/>
</dbReference>
<feature type="transmembrane region" description="Helical" evidence="21">
    <location>
        <begin position="191"/>
        <end position="209"/>
    </location>
</feature>
<accession>A0A1M5RK03</accession>
<evidence type="ECO:0000256" key="19">
    <source>
        <dbReference type="ARBA" id="ARBA00037468"/>
    </source>
</evidence>
<feature type="transmembrane region" description="Helical" evidence="21">
    <location>
        <begin position="107"/>
        <end position="127"/>
    </location>
</feature>
<dbReference type="GO" id="GO:0008654">
    <property type="term" value="P:phospholipid biosynthetic process"/>
    <property type="evidence" value="ECO:0007669"/>
    <property type="project" value="UniProtKB-KW"/>
</dbReference>
<evidence type="ECO:0000256" key="17">
    <source>
        <dbReference type="ARBA" id="ARBA00023264"/>
    </source>
</evidence>
<evidence type="ECO:0000256" key="4">
    <source>
        <dbReference type="ARBA" id="ARBA00010441"/>
    </source>
</evidence>
<dbReference type="InterPro" id="IPR000462">
    <property type="entry name" value="CDP-OH_P_trans"/>
</dbReference>
<evidence type="ECO:0000313" key="22">
    <source>
        <dbReference type="EMBL" id="SHH26594.1"/>
    </source>
</evidence>
<sequence>MDRISQQDSPSAPAGARAAAFSVHVLTAFGAGLALLALLEAVREHWAAMFAWLGVALVVDALDGPIARRLDVVRVLPNWSGEVLDLVVDFVTYVFVPAYAITASGLLLPLAAPLLGIGITVTGALYFADRRMKSPDNHFRGFPGLWNVAAFYLFLLHPSPALASLGVVVLIVATFLPFHVVHPVRVRRLRWLTLSLIALWAALMIFTVASDFDVGAPVTIALCAIAAYVVASDAAIRLVRSFHT</sequence>
<dbReference type="GO" id="GO:0050520">
    <property type="term" value="F:phosphatidylcholine synthase activity"/>
    <property type="evidence" value="ECO:0007669"/>
    <property type="project" value="UniProtKB-EC"/>
</dbReference>
<keyword evidence="15 20" id="KW-0594">Phospholipid biosynthesis</keyword>
<dbReference type="AlphaFoldDB" id="A0A1M5RK03"/>
<dbReference type="OrthoDB" id="350520at2"/>
<evidence type="ECO:0000256" key="11">
    <source>
        <dbReference type="ARBA" id="ARBA00022692"/>
    </source>
</evidence>
<evidence type="ECO:0000256" key="9">
    <source>
        <dbReference type="ARBA" id="ARBA00022519"/>
    </source>
</evidence>
<gene>
    <name evidence="22" type="ORF">SAMN05444169_6613</name>
</gene>
<evidence type="ECO:0000256" key="1">
    <source>
        <dbReference type="ARBA" id="ARBA00000958"/>
    </source>
</evidence>
<dbReference type="NCBIfam" id="NF045888">
    <property type="entry name" value="PhCholSynBrdy"/>
    <property type="match status" value="1"/>
</dbReference>
<keyword evidence="11 21" id="KW-0812">Transmembrane</keyword>
<evidence type="ECO:0000256" key="7">
    <source>
        <dbReference type="ARBA" id="ARBA00022475"/>
    </source>
</evidence>
<feature type="transmembrane region" description="Helical" evidence="21">
    <location>
        <begin position="215"/>
        <end position="236"/>
    </location>
</feature>
<dbReference type="InterPro" id="IPR043130">
    <property type="entry name" value="CDP-OH_PTrfase_TM_dom"/>
</dbReference>
<dbReference type="Proteomes" id="UP000190675">
    <property type="component" value="Chromosome I"/>
</dbReference>
<comment type="catalytic activity">
    <reaction evidence="1 20">
        <text>a CDP-1,2-diacyl-sn-glycerol + choline = a 1,2-diacyl-sn-glycero-3-phosphocholine + CMP + H(+)</text>
        <dbReference type="Rhea" id="RHEA:14597"/>
        <dbReference type="ChEBI" id="CHEBI:15354"/>
        <dbReference type="ChEBI" id="CHEBI:15378"/>
        <dbReference type="ChEBI" id="CHEBI:57643"/>
        <dbReference type="ChEBI" id="CHEBI:58332"/>
        <dbReference type="ChEBI" id="CHEBI:60377"/>
        <dbReference type="EC" id="2.7.8.24"/>
    </reaction>
</comment>
<keyword evidence="8 20" id="KW-0444">Lipid biosynthesis</keyword>
<keyword evidence="13 20" id="KW-0443">Lipid metabolism</keyword>
<evidence type="ECO:0000256" key="20">
    <source>
        <dbReference type="PIRNR" id="PIRNR000851"/>
    </source>
</evidence>
<keyword evidence="12 21" id="KW-1133">Transmembrane helix</keyword>
<comment type="subcellular location">
    <subcellularLocation>
        <location evidence="3 20">Cell inner membrane</location>
        <topology evidence="3 20">Multi-pass membrane protein</topology>
    </subcellularLocation>
</comment>
<reference evidence="22 23" key="1">
    <citation type="submission" date="2016-11" db="EMBL/GenBank/DDBJ databases">
        <authorList>
            <person name="Jaros S."/>
            <person name="Januszkiewicz K."/>
            <person name="Wedrychowicz H."/>
        </authorList>
    </citation>
    <scope>NUCLEOTIDE SEQUENCE [LARGE SCALE GENOMIC DNA]</scope>
    <source>
        <strain evidence="22 23">GAS242</strain>
    </source>
</reference>
<evidence type="ECO:0000256" key="8">
    <source>
        <dbReference type="ARBA" id="ARBA00022516"/>
    </source>
</evidence>
<evidence type="ECO:0000256" key="12">
    <source>
        <dbReference type="ARBA" id="ARBA00022989"/>
    </source>
</evidence>
<evidence type="ECO:0000313" key="23">
    <source>
        <dbReference type="Proteomes" id="UP000190675"/>
    </source>
</evidence>
<dbReference type="PIRSF" id="PIRSF000851">
    <property type="entry name" value="PcS"/>
    <property type="match status" value="1"/>
</dbReference>
<dbReference type="EMBL" id="LT670818">
    <property type="protein sequence ID" value="SHH26594.1"/>
    <property type="molecule type" value="Genomic_DNA"/>
</dbReference>
<dbReference type="RefSeq" id="WP_079569578.1">
    <property type="nucleotide sequence ID" value="NZ_LT670818.1"/>
</dbReference>
<feature type="transmembrane region" description="Helical" evidence="21">
    <location>
        <begin position="139"/>
        <end position="155"/>
    </location>
</feature>
<evidence type="ECO:0000256" key="21">
    <source>
        <dbReference type="SAM" id="Phobius"/>
    </source>
</evidence>
<name>A0A1M5RK03_9BRAD</name>
<evidence type="ECO:0000256" key="15">
    <source>
        <dbReference type="ARBA" id="ARBA00023209"/>
    </source>
</evidence>
<keyword evidence="7 20" id="KW-1003">Cell membrane</keyword>
<dbReference type="GO" id="GO:0005886">
    <property type="term" value="C:plasma membrane"/>
    <property type="evidence" value="ECO:0007669"/>
    <property type="project" value="UniProtKB-SubCell"/>
</dbReference>
<evidence type="ECO:0000256" key="10">
    <source>
        <dbReference type="ARBA" id="ARBA00022679"/>
    </source>
</evidence>
<keyword evidence="9 20" id="KW-0997">Cell inner membrane</keyword>